<feature type="region of interest" description="Disordered" evidence="1">
    <location>
        <begin position="137"/>
        <end position="199"/>
    </location>
</feature>
<proteinExistence type="predicted"/>
<gene>
    <name evidence="2" type="ORF">PECUL_23A043975</name>
</gene>
<reference evidence="2" key="1">
    <citation type="submission" date="2022-03" db="EMBL/GenBank/DDBJ databases">
        <authorList>
            <person name="Alioto T."/>
            <person name="Alioto T."/>
            <person name="Gomez Garrido J."/>
        </authorList>
    </citation>
    <scope>NUCLEOTIDE SEQUENCE</scope>
</reference>
<dbReference type="PANTHER" id="PTHR31097:SF2">
    <property type="entry name" value="CHROMOSOME 7 OPEN READING FRAME 57"/>
    <property type="match status" value="1"/>
</dbReference>
<dbReference type="EMBL" id="OW240914">
    <property type="protein sequence ID" value="CAH2272840.1"/>
    <property type="molecule type" value="Genomic_DNA"/>
</dbReference>
<dbReference type="Proteomes" id="UP001295444">
    <property type="component" value="Chromosome 03"/>
</dbReference>
<sequence>MAQLVKQNPDGPNGNVTCGWFTDAPYEYTVKPGKRVTARPSSQIPGLSAESDDKTAEQRPKQFIKDFDSDYVKLAKQGGHKNLLTQAENDPNEVSTSTYMPPDWYIDLAASKPKEQKETPQRNAPDYMVHEEFDTEQKEDKYEMNRGPFDFDQETHINSDEKNVKLPSVNPRFDDNSITTSSRDPSMNHKEGKLGKKCVFPPMQGHDMAKAVNFGKLLSHGYGDDWFQHREDASTNIQK</sequence>
<dbReference type="PANTHER" id="PTHR31097">
    <property type="entry name" value="SI:DKEY-276J7.1"/>
    <property type="match status" value="1"/>
</dbReference>
<dbReference type="AlphaFoldDB" id="A0AAD1RJY1"/>
<dbReference type="Pfam" id="PF17662">
    <property type="entry name" value="DUF5524"/>
    <property type="match status" value="1"/>
</dbReference>
<feature type="compositionally biased region" description="Basic and acidic residues" evidence="1">
    <location>
        <begin position="153"/>
        <end position="164"/>
    </location>
</feature>
<organism evidence="2 3">
    <name type="scientific">Pelobates cultripes</name>
    <name type="common">Western spadefoot toad</name>
    <dbReference type="NCBI Taxonomy" id="61616"/>
    <lineage>
        <taxon>Eukaryota</taxon>
        <taxon>Metazoa</taxon>
        <taxon>Chordata</taxon>
        <taxon>Craniata</taxon>
        <taxon>Vertebrata</taxon>
        <taxon>Euteleostomi</taxon>
        <taxon>Amphibia</taxon>
        <taxon>Batrachia</taxon>
        <taxon>Anura</taxon>
        <taxon>Pelobatoidea</taxon>
        <taxon>Pelobatidae</taxon>
        <taxon>Pelobates</taxon>
    </lineage>
</organism>
<feature type="region of interest" description="Disordered" evidence="1">
    <location>
        <begin position="32"/>
        <end position="63"/>
    </location>
</feature>
<dbReference type="InterPro" id="IPR040247">
    <property type="entry name" value="DUF5524"/>
</dbReference>
<evidence type="ECO:0000313" key="3">
    <source>
        <dbReference type="Proteomes" id="UP001295444"/>
    </source>
</evidence>
<evidence type="ECO:0000256" key="1">
    <source>
        <dbReference type="SAM" id="MobiDB-lite"/>
    </source>
</evidence>
<protein>
    <submittedName>
        <fullName evidence="2">Uncharacterized protein</fullName>
    </submittedName>
</protein>
<keyword evidence="3" id="KW-1185">Reference proteome</keyword>
<accession>A0AAD1RJY1</accession>
<feature type="compositionally biased region" description="Basic and acidic residues" evidence="1">
    <location>
        <begin position="51"/>
        <end position="63"/>
    </location>
</feature>
<feature type="compositionally biased region" description="Polar residues" evidence="1">
    <location>
        <begin position="176"/>
        <end position="185"/>
    </location>
</feature>
<name>A0AAD1RJY1_PELCU</name>
<evidence type="ECO:0000313" key="2">
    <source>
        <dbReference type="EMBL" id="CAH2272840.1"/>
    </source>
</evidence>